<dbReference type="PROSITE" id="PS50228">
    <property type="entry name" value="SUEL_LECTIN"/>
    <property type="match status" value="1"/>
</dbReference>
<accession>E9H8N9</accession>
<feature type="signal peptide" evidence="3">
    <location>
        <begin position="1"/>
        <end position="16"/>
    </location>
</feature>
<dbReference type="OrthoDB" id="1100386at2759"/>
<evidence type="ECO:0000313" key="5">
    <source>
        <dbReference type="EMBL" id="EFX71910.1"/>
    </source>
</evidence>
<name>E9H8N9_DAPPU</name>
<dbReference type="STRING" id="6669.E9H8N9"/>
<dbReference type="Pfam" id="PF02140">
    <property type="entry name" value="SUEL_Lectin"/>
    <property type="match status" value="1"/>
</dbReference>
<dbReference type="Gene3D" id="2.60.120.740">
    <property type="match status" value="1"/>
</dbReference>
<dbReference type="Proteomes" id="UP000000305">
    <property type="component" value="Unassembled WGS sequence"/>
</dbReference>
<evidence type="ECO:0000256" key="2">
    <source>
        <dbReference type="ARBA" id="ARBA00022734"/>
    </source>
</evidence>
<evidence type="ECO:0000256" key="1">
    <source>
        <dbReference type="ARBA" id="ARBA00010933"/>
    </source>
</evidence>
<organism evidence="5 6">
    <name type="scientific">Daphnia pulex</name>
    <name type="common">Water flea</name>
    <dbReference type="NCBI Taxonomy" id="6669"/>
    <lineage>
        <taxon>Eukaryota</taxon>
        <taxon>Metazoa</taxon>
        <taxon>Ecdysozoa</taxon>
        <taxon>Arthropoda</taxon>
        <taxon>Crustacea</taxon>
        <taxon>Branchiopoda</taxon>
        <taxon>Diplostraca</taxon>
        <taxon>Cladocera</taxon>
        <taxon>Anomopoda</taxon>
        <taxon>Daphniidae</taxon>
        <taxon>Daphnia</taxon>
    </lineage>
</organism>
<reference evidence="5 6" key="1">
    <citation type="journal article" date="2011" name="Science">
        <title>The ecoresponsive genome of Daphnia pulex.</title>
        <authorList>
            <person name="Colbourne J.K."/>
            <person name="Pfrender M.E."/>
            <person name="Gilbert D."/>
            <person name="Thomas W.K."/>
            <person name="Tucker A."/>
            <person name="Oakley T.H."/>
            <person name="Tokishita S."/>
            <person name="Aerts A."/>
            <person name="Arnold G.J."/>
            <person name="Basu M.K."/>
            <person name="Bauer D.J."/>
            <person name="Caceres C.E."/>
            <person name="Carmel L."/>
            <person name="Casola C."/>
            <person name="Choi J.H."/>
            <person name="Detter J.C."/>
            <person name="Dong Q."/>
            <person name="Dusheyko S."/>
            <person name="Eads B.D."/>
            <person name="Frohlich T."/>
            <person name="Geiler-Samerotte K.A."/>
            <person name="Gerlach D."/>
            <person name="Hatcher P."/>
            <person name="Jogdeo S."/>
            <person name="Krijgsveld J."/>
            <person name="Kriventseva E.V."/>
            <person name="Kultz D."/>
            <person name="Laforsch C."/>
            <person name="Lindquist E."/>
            <person name="Lopez J."/>
            <person name="Manak J.R."/>
            <person name="Muller J."/>
            <person name="Pangilinan J."/>
            <person name="Patwardhan R.P."/>
            <person name="Pitluck S."/>
            <person name="Pritham E.J."/>
            <person name="Rechtsteiner A."/>
            <person name="Rho M."/>
            <person name="Rogozin I.B."/>
            <person name="Sakarya O."/>
            <person name="Salamov A."/>
            <person name="Schaack S."/>
            <person name="Shapiro H."/>
            <person name="Shiga Y."/>
            <person name="Skalitzky C."/>
            <person name="Smith Z."/>
            <person name="Souvorov A."/>
            <person name="Sung W."/>
            <person name="Tang Z."/>
            <person name="Tsuchiya D."/>
            <person name="Tu H."/>
            <person name="Vos H."/>
            <person name="Wang M."/>
            <person name="Wolf Y.I."/>
            <person name="Yamagata H."/>
            <person name="Yamada T."/>
            <person name="Ye Y."/>
            <person name="Shaw J.R."/>
            <person name="Andrews J."/>
            <person name="Crease T.J."/>
            <person name="Tang H."/>
            <person name="Lucas S.M."/>
            <person name="Robertson H.M."/>
            <person name="Bork P."/>
            <person name="Koonin E.V."/>
            <person name="Zdobnov E.M."/>
            <person name="Grigoriev I.V."/>
            <person name="Lynch M."/>
            <person name="Boore J.L."/>
        </authorList>
    </citation>
    <scope>NUCLEOTIDE SEQUENCE [LARGE SCALE GENOMIC DNA]</scope>
</reference>
<dbReference type="PANTHER" id="PTHR46780">
    <property type="entry name" value="PROTEIN EVA-1"/>
    <property type="match status" value="1"/>
</dbReference>
<feature type="chain" id="PRO_5003241784" description="SUEL-type lectin domain-containing protein" evidence="3">
    <location>
        <begin position="17"/>
        <end position="209"/>
    </location>
</feature>
<dbReference type="InterPro" id="IPR043159">
    <property type="entry name" value="Lectin_gal-bd_sf"/>
</dbReference>
<feature type="domain" description="SUEL-type lectin" evidence="4">
    <location>
        <begin position="120"/>
        <end position="209"/>
    </location>
</feature>
<dbReference type="KEGG" id="dpx:DAPPUDRAFT_308651"/>
<dbReference type="EMBL" id="GL732605">
    <property type="protein sequence ID" value="EFX71910.1"/>
    <property type="molecule type" value="Genomic_DNA"/>
</dbReference>
<protein>
    <recommendedName>
        <fullName evidence="4">SUEL-type lectin domain-containing protein</fullName>
    </recommendedName>
</protein>
<keyword evidence="2" id="KW-0430">Lectin</keyword>
<evidence type="ECO:0000256" key="3">
    <source>
        <dbReference type="SAM" id="SignalP"/>
    </source>
</evidence>
<comment type="similarity">
    <text evidence="1">Belongs to the G-protein coupled receptor 2 family. LN-TM7 subfamily.</text>
</comment>
<dbReference type="AlphaFoldDB" id="E9H8N9"/>
<dbReference type="InterPro" id="IPR000922">
    <property type="entry name" value="Lectin_gal-bd_dom"/>
</dbReference>
<dbReference type="CDD" id="cd22827">
    <property type="entry name" value="Gal_Rha_Lectin_SUL-I-like"/>
    <property type="match status" value="1"/>
</dbReference>
<gene>
    <name evidence="5" type="ORF">DAPPUDRAFT_308651</name>
</gene>
<dbReference type="eggNOG" id="KOG4729">
    <property type="taxonomic scope" value="Eukaryota"/>
</dbReference>
<dbReference type="InParanoid" id="E9H8N9"/>
<evidence type="ECO:0000313" key="6">
    <source>
        <dbReference type="Proteomes" id="UP000000305"/>
    </source>
</evidence>
<dbReference type="GO" id="GO:0030246">
    <property type="term" value="F:carbohydrate binding"/>
    <property type="evidence" value="ECO:0007669"/>
    <property type="project" value="UniProtKB-KW"/>
</dbReference>
<keyword evidence="6" id="KW-1185">Reference proteome</keyword>
<dbReference type="FunFam" id="2.60.120.740:FF:000001">
    <property type="entry name" value="Adhesion G protein-coupled receptor L2"/>
    <property type="match status" value="1"/>
</dbReference>
<proteinExistence type="inferred from homology"/>
<dbReference type="HOGENOM" id="CLU_1316621_0_0_1"/>
<sequence>MKNSVISNLLLVVCAASTQIPGQWTGSSYINKPLILLSVPFPYLAIFARSSTVSEETTTQTNAKNYAPRSVQTMCPKESTENSQRLTEMESQIDVLKKEIEFLKTAYAGLTFAGTEESFTCEGESNVISCSGGKGIVVDFANYGRTSHHICIYNEKIDVINDCYTPSHTEMISGRCNGQASCIVIASNDFFGDTCPNVYKYLQVKYRCV</sequence>
<keyword evidence="3" id="KW-0732">Signal</keyword>
<evidence type="ECO:0000259" key="4">
    <source>
        <dbReference type="PROSITE" id="PS50228"/>
    </source>
</evidence>